<dbReference type="STRING" id="228959.SAMN05421797_10285"/>
<evidence type="ECO:0000256" key="2">
    <source>
        <dbReference type="ARBA" id="ARBA00022603"/>
    </source>
</evidence>
<dbReference type="AlphaFoldDB" id="A0A1N6TTB0"/>
<keyword evidence="1 7" id="KW-0820">tRNA-binding</keyword>
<evidence type="ECO:0000256" key="6">
    <source>
        <dbReference type="ARBA" id="ARBA00022884"/>
    </source>
</evidence>
<comment type="similarity">
    <text evidence="7">Belongs to the class IV-like SAM-binding methyltransferase superfamily. RNA methyltransferase TrmH family.</text>
</comment>
<feature type="binding site" evidence="7">
    <location>
        <position position="109"/>
    </location>
    <ligand>
        <name>S-adenosyl-L-methionine</name>
        <dbReference type="ChEBI" id="CHEBI:59789"/>
    </ligand>
</feature>
<organism evidence="9 10">
    <name type="scientific">Maribacter ulvicola</name>
    <dbReference type="NCBI Taxonomy" id="228959"/>
    <lineage>
        <taxon>Bacteria</taxon>
        <taxon>Pseudomonadati</taxon>
        <taxon>Bacteroidota</taxon>
        <taxon>Flavobacteriia</taxon>
        <taxon>Flavobacteriales</taxon>
        <taxon>Flavobacteriaceae</taxon>
        <taxon>Maribacter</taxon>
    </lineage>
</organism>
<proteinExistence type="inferred from homology"/>
<keyword evidence="3 7" id="KW-0808">Transferase</keyword>
<dbReference type="InterPro" id="IPR001537">
    <property type="entry name" value="SpoU_MeTrfase"/>
</dbReference>
<keyword evidence="10" id="KW-1185">Reference proteome</keyword>
<evidence type="ECO:0000259" key="8">
    <source>
        <dbReference type="Pfam" id="PF00588"/>
    </source>
</evidence>
<evidence type="ECO:0000256" key="5">
    <source>
        <dbReference type="ARBA" id="ARBA00022694"/>
    </source>
</evidence>
<dbReference type="Gene3D" id="3.40.1280.10">
    <property type="match status" value="1"/>
</dbReference>
<feature type="domain" description="tRNA/rRNA methyltransferase SpoU type" evidence="8">
    <location>
        <begin position="33"/>
        <end position="171"/>
    </location>
</feature>
<keyword evidence="6 7" id="KW-0694">RNA-binding</keyword>
<accession>A0A1N6TTB0</accession>
<keyword evidence="4 7" id="KW-0949">S-adenosyl-L-methionine</keyword>
<dbReference type="InterPro" id="IPR029028">
    <property type="entry name" value="Alpha/beta_knot_MTases"/>
</dbReference>
<evidence type="ECO:0000256" key="7">
    <source>
        <dbReference type="HAMAP-Rule" id="MF_02060"/>
    </source>
</evidence>
<dbReference type="PANTHER" id="PTHR43453">
    <property type="entry name" value="RRNA METHYLASE-LIKE"/>
    <property type="match status" value="1"/>
</dbReference>
<name>A0A1N6TTB0_9FLAO</name>
<dbReference type="InterPro" id="IPR033671">
    <property type="entry name" value="TrmH"/>
</dbReference>
<protein>
    <recommendedName>
        <fullName evidence="7">tRNA (guanosine(18)-2'-O)-methyltransferase</fullName>
        <ecNumber evidence="7">2.1.1.34</ecNumber>
    </recommendedName>
    <alternativeName>
        <fullName evidence="7">tRNA [Gm18] methyltransferase</fullName>
    </alternativeName>
</protein>
<dbReference type="RefSeq" id="WP_076548078.1">
    <property type="nucleotide sequence ID" value="NZ_FTMA01000002.1"/>
</dbReference>
<evidence type="ECO:0000313" key="9">
    <source>
        <dbReference type="EMBL" id="SIQ56628.1"/>
    </source>
</evidence>
<evidence type="ECO:0000256" key="3">
    <source>
        <dbReference type="ARBA" id="ARBA00022679"/>
    </source>
</evidence>
<evidence type="ECO:0000256" key="1">
    <source>
        <dbReference type="ARBA" id="ARBA00022555"/>
    </source>
</evidence>
<comment type="catalytic activity">
    <reaction evidence="7">
        <text>guanosine(18) in tRNA + S-adenosyl-L-methionine = 2'-O-methylguanosine(18) in tRNA + S-adenosyl-L-homocysteine + H(+)</text>
        <dbReference type="Rhea" id="RHEA:20077"/>
        <dbReference type="Rhea" id="RHEA-COMP:10190"/>
        <dbReference type="Rhea" id="RHEA-COMP:10192"/>
        <dbReference type="ChEBI" id="CHEBI:15378"/>
        <dbReference type="ChEBI" id="CHEBI:57856"/>
        <dbReference type="ChEBI" id="CHEBI:59789"/>
        <dbReference type="ChEBI" id="CHEBI:74269"/>
        <dbReference type="ChEBI" id="CHEBI:74445"/>
        <dbReference type="EC" id="2.1.1.34"/>
    </reaction>
</comment>
<feature type="binding site" evidence="7">
    <location>
        <position position="152"/>
    </location>
    <ligand>
        <name>S-adenosyl-L-methionine</name>
        <dbReference type="ChEBI" id="CHEBI:59789"/>
    </ligand>
</feature>
<dbReference type="CDD" id="cd18092">
    <property type="entry name" value="SpoU-like_TrmH"/>
    <property type="match status" value="1"/>
</dbReference>
<dbReference type="Proteomes" id="UP000186953">
    <property type="component" value="Unassembled WGS sequence"/>
</dbReference>
<feature type="binding site" evidence="7">
    <location>
        <position position="161"/>
    </location>
    <ligand>
        <name>S-adenosyl-L-methionine</name>
        <dbReference type="ChEBI" id="CHEBI:59789"/>
    </ligand>
</feature>
<comment type="caution">
    <text evidence="7">Lacks conserved residue(s) required for the propagation of feature annotation.</text>
</comment>
<evidence type="ECO:0000256" key="4">
    <source>
        <dbReference type="ARBA" id="ARBA00022691"/>
    </source>
</evidence>
<dbReference type="EC" id="2.1.1.34" evidence="7"/>
<gene>
    <name evidence="7" type="primary">trmH</name>
    <name evidence="9" type="ORF">SAMN05421797_10285</name>
</gene>
<dbReference type="Pfam" id="PF00588">
    <property type="entry name" value="SpoU_methylase"/>
    <property type="match status" value="1"/>
</dbReference>
<dbReference type="SUPFAM" id="SSF75217">
    <property type="entry name" value="alpha/beta knot"/>
    <property type="match status" value="1"/>
</dbReference>
<sequence>MIDLKLLSYLEEFISENRKQRFIDILEQRTNFLTVAVEDVFQMHNTSAVVRSCESFGVQTAHLIEDRNGQHLDAEIAMGAQKWVDIKRYQNSKQVIDSLREKGYKIVATSPHADSSLLQDFKIEGKTAVFFGTEKTGLSDYVLENADAYLKIPMVGFTESLNISVSAAIILQHLTTQLKATDVAWELTEEEILEKRLDWTKKSIKSIDDILQRYTTVN</sequence>
<dbReference type="OrthoDB" id="9785673at2"/>
<keyword evidence="5 7" id="KW-0819">tRNA processing</keyword>
<reference evidence="10" key="1">
    <citation type="submission" date="2017-01" db="EMBL/GenBank/DDBJ databases">
        <authorList>
            <person name="Varghese N."/>
            <person name="Submissions S."/>
        </authorList>
    </citation>
    <scope>NUCLEOTIDE SEQUENCE [LARGE SCALE GENOMIC DNA]</scope>
    <source>
        <strain evidence="10">DSM 15366</strain>
    </source>
</reference>
<dbReference type="PANTHER" id="PTHR43453:SF1">
    <property type="entry name" value="TRNA_RRNA METHYLTRANSFERASE SPOU TYPE DOMAIN-CONTAINING PROTEIN"/>
    <property type="match status" value="1"/>
</dbReference>
<comment type="function">
    <text evidence="7">Catalyzes the 2'-O methylation of guanosine at position 18 in tRNA.</text>
</comment>
<dbReference type="GO" id="GO:0002938">
    <property type="term" value="P:tRNA guanine ribose methylation"/>
    <property type="evidence" value="ECO:0007669"/>
    <property type="project" value="UniProtKB-UniRule"/>
</dbReference>
<dbReference type="GO" id="GO:0000049">
    <property type="term" value="F:tRNA binding"/>
    <property type="evidence" value="ECO:0007669"/>
    <property type="project" value="UniProtKB-UniRule"/>
</dbReference>
<dbReference type="HAMAP" id="MF_02060">
    <property type="entry name" value="tRNA_methyltr_TrmH"/>
    <property type="match status" value="1"/>
</dbReference>
<dbReference type="GO" id="GO:0141100">
    <property type="term" value="F:tRNA (guanine(18)-2'-O)-methyltransferase activity"/>
    <property type="evidence" value="ECO:0007669"/>
    <property type="project" value="UniProtKB-UniRule"/>
</dbReference>
<keyword evidence="2 7" id="KW-0489">Methyltransferase</keyword>
<dbReference type="InterPro" id="IPR029026">
    <property type="entry name" value="tRNA_m1G_MTases_N"/>
</dbReference>
<evidence type="ECO:0000313" key="10">
    <source>
        <dbReference type="Proteomes" id="UP000186953"/>
    </source>
</evidence>
<dbReference type="EMBL" id="FTMA01000002">
    <property type="protein sequence ID" value="SIQ56628.1"/>
    <property type="molecule type" value="Genomic_DNA"/>
</dbReference>